<dbReference type="OrthoDB" id="9794540at2"/>
<keyword evidence="2" id="KW-0812">Transmembrane</keyword>
<evidence type="ECO:0000256" key="1">
    <source>
        <dbReference type="SAM" id="Coils"/>
    </source>
</evidence>
<name>A0A1X7GLK2_9PROT</name>
<dbReference type="RefSeq" id="WP_085088755.1">
    <property type="nucleotide sequence ID" value="NZ_FXAK01000007.1"/>
</dbReference>
<dbReference type="STRING" id="286727.SAMN02982917_4017"/>
<keyword evidence="2" id="KW-1133">Transmembrane helix</keyword>
<evidence type="ECO:0008006" key="5">
    <source>
        <dbReference type="Google" id="ProtNLM"/>
    </source>
</evidence>
<feature type="transmembrane region" description="Helical" evidence="2">
    <location>
        <begin position="27"/>
        <end position="45"/>
    </location>
</feature>
<dbReference type="Proteomes" id="UP000192936">
    <property type="component" value="Unassembled WGS sequence"/>
</dbReference>
<accession>A0A1X7GLK2</accession>
<proteinExistence type="predicted"/>
<keyword evidence="2" id="KW-0472">Membrane</keyword>
<sequence>MTATTPTTRPLEVSALMTRPERFLTRMILFLVVVGAVSGLLFPALRSAFLNNAPLNSVILAALLAGIAFIFRQVLMLRPEVAWLEQYQSGVAPASLQEPVLLAPMARMLGERRGRLTLSALSMRSLLDGIASRLDESRELSRYLIGLLIFLGLLGTFWGLLHTVQSVGNVIGSLSVQGGDVGTMFSHLQQGLEAPLVGMGTAFSSSLFGLAGSLVLGFLELQASQAHNRFFQDLEDWLSSATRLSSGAAGGLESGDHAASAYLTALLEQTAENLDSLQRTVATAEEGRRAANANLMALTERLSSLTDHMRAEQQLLLRLGENQLEVRGLLDRLAESAGGGFDDASRQHLRNMDIYLARIVEESSNGRVQAVQEIRSEIKLLARTIAALAEEADQQQR</sequence>
<keyword evidence="1" id="KW-0175">Coiled coil</keyword>
<dbReference type="AlphaFoldDB" id="A0A1X7GLK2"/>
<organism evidence="3 4">
    <name type="scientific">Azospirillum oryzae</name>
    <dbReference type="NCBI Taxonomy" id="286727"/>
    <lineage>
        <taxon>Bacteria</taxon>
        <taxon>Pseudomonadati</taxon>
        <taxon>Pseudomonadota</taxon>
        <taxon>Alphaproteobacteria</taxon>
        <taxon>Rhodospirillales</taxon>
        <taxon>Azospirillaceae</taxon>
        <taxon>Azospirillum</taxon>
    </lineage>
</organism>
<reference evidence="3 4" key="1">
    <citation type="submission" date="2017-04" db="EMBL/GenBank/DDBJ databases">
        <authorList>
            <person name="Afonso C.L."/>
            <person name="Miller P.J."/>
            <person name="Scott M.A."/>
            <person name="Spackman E."/>
            <person name="Goraichik I."/>
            <person name="Dimitrov K.M."/>
            <person name="Suarez D.L."/>
            <person name="Swayne D.E."/>
        </authorList>
    </citation>
    <scope>NUCLEOTIDE SEQUENCE [LARGE SCALE GENOMIC DNA]</scope>
    <source>
        <strain evidence="3 4">A2P</strain>
    </source>
</reference>
<gene>
    <name evidence="3" type="ORF">SAMN02982917_4017</name>
</gene>
<evidence type="ECO:0000313" key="4">
    <source>
        <dbReference type="Proteomes" id="UP000192936"/>
    </source>
</evidence>
<protein>
    <recommendedName>
        <fullName evidence="5">Flagellar motor protein MotA</fullName>
    </recommendedName>
</protein>
<dbReference type="EMBL" id="FXAK01000007">
    <property type="protein sequence ID" value="SMF71563.1"/>
    <property type="molecule type" value="Genomic_DNA"/>
</dbReference>
<evidence type="ECO:0000256" key="2">
    <source>
        <dbReference type="SAM" id="Phobius"/>
    </source>
</evidence>
<feature type="coiled-coil region" evidence="1">
    <location>
        <begin position="267"/>
        <end position="294"/>
    </location>
</feature>
<feature type="transmembrane region" description="Helical" evidence="2">
    <location>
        <begin position="57"/>
        <end position="75"/>
    </location>
</feature>
<feature type="transmembrane region" description="Helical" evidence="2">
    <location>
        <begin position="143"/>
        <end position="161"/>
    </location>
</feature>
<feature type="transmembrane region" description="Helical" evidence="2">
    <location>
        <begin position="196"/>
        <end position="219"/>
    </location>
</feature>
<evidence type="ECO:0000313" key="3">
    <source>
        <dbReference type="EMBL" id="SMF71563.1"/>
    </source>
</evidence>